<evidence type="ECO:0000313" key="2">
    <source>
        <dbReference type="EMBL" id="AEB11745.1"/>
    </source>
</evidence>
<dbReference type="SUPFAM" id="SSF69118">
    <property type="entry name" value="AhpD-like"/>
    <property type="match status" value="1"/>
</dbReference>
<dbReference type="EMBL" id="CP002630">
    <property type="protein sequence ID" value="AEB11745.1"/>
    <property type="molecule type" value="Genomic_DNA"/>
</dbReference>
<protein>
    <submittedName>
        <fullName evidence="2">Uncharacterized peroxidase-related enzyme</fullName>
    </submittedName>
</protein>
<dbReference type="AlphaFoldDB" id="F2NLC6"/>
<reference evidence="2 3" key="1">
    <citation type="journal article" date="2012" name="Stand. Genomic Sci.">
        <title>Complete genome sequence of the aerobic, heterotroph Marinithermus hydrothermalis type strain (T1(T)) from a deep-sea hydrothermal vent chimney.</title>
        <authorList>
            <person name="Copeland A."/>
            <person name="Gu W."/>
            <person name="Yasawong M."/>
            <person name="Lapidus A."/>
            <person name="Lucas S."/>
            <person name="Deshpande S."/>
            <person name="Pagani I."/>
            <person name="Tapia R."/>
            <person name="Cheng J.F."/>
            <person name="Goodwin L.A."/>
            <person name="Pitluck S."/>
            <person name="Liolios K."/>
            <person name="Ivanova N."/>
            <person name="Mavromatis K."/>
            <person name="Mikhailova N."/>
            <person name="Pati A."/>
            <person name="Chen A."/>
            <person name="Palaniappan K."/>
            <person name="Land M."/>
            <person name="Pan C."/>
            <person name="Brambilla E.M."/>
            <person name="Rohde M."/>
            <person name="Tindall B.J."/>
            <person name="Sikorski J."/>
            <person name="Goker M."/>
            <person name="Detter J.C."/>
            <person name="Bristow J."/>
            <person name="Eisen J.A."/>
            <person name="Markowitz V."/>
            <person name="Hugenholtz P."/>
            <person name="Kyrpides N.C."/>
            <person name="Klenk H.P."/>
            <person name="Woyke T."/>
        </authorList>
    </citation>
    <scope>NUCLEOTIDE SEQUENCE [LARGE SCALE GENOMIC DNA]</scope>
    <source>
        <strain evidence="3">DSM 14884 / JCM 11576 / T1</strain>
    </source>
</reference>
<dbReference type="InterPro" id="IPR029032">
    <property type="entry name" value="AhpD-like"/>
</dbReference>
<dbReference type="eggNOG" id="COG2128">
    <property type="taxonomic scope" value="Bacteria"/>
</dbReference>
<keyword evidence="3" id="KW-1185">Reference proteome</keyword>
<evidence type="ECO:0000313" key="3">
    <source>
        <dbReference type="Proteomes" id="UP000007030"/>
    </source>
</evidence>
<dbReference type="Proteomes" id="UP000007030">
    <property type="component" value="Chromosome"/>
</dbReference>
<keyword evidence="2" id="KW-0575">Peroxidase</keyword>
<sequence length="187" mass="21688">MSISWLKVPEEKDLPEAVRALFAKAREKFGFVPNVFRVFALAPEHFLRWFNYYDFLMRGEGFLSRRERELLAVVVSRENACEYCLASHSAYLREAGADPIQVDVLTHNPRRAEGLTERERALIEFAIQMTRNSAEMRPEDLEPLRQTGLSDEAIFEAAQIIAMFNFTNRLANALGWKPNPEYYGMHR</sequence>
<accession>F2NLC6</accession>
<dbReference type="Gene3D" id="1.20.1290.10">
    <property type="entry name" value="AhpD-like"/>
    <property type="match status" value="1"/>
</dbReference>
<dbReference type="GO" id="GO:0051920">
    <property type="term" value="F:peroxiredoxin activity"/>
    <property type="evidence" value="ECO:0007669"/>
    <property type="project" value="InterPro"/>
</dbReference>
<dbReference type="STRING" id="869210.Marky_1002"/>
<keyword evidence="2" id="KW-0560">Oxidoreductase</keyword>
<dbReference type="NCBIfam" id="TIGR00778">
    <property type="entry name" value="ahpD_dom"/>
    <property type="match status" value="1"/>
</dbReference>
<name>F2NLC6_MARHT</name>
<dbReference type="KEGG" id="mhd:Marky_1002"/>
<dbReference type="InterPro" id="IPR010195">
    <property type="entry name" value="Uncharacterised_peroxidase-rel"/>
</dbReference>
<dbReference type="NCBIfam" id="TIGR01926">
    <property type="entry name" value="peroxid_rel"/>
    <property type="match status" value="1"/>
</dbReference>
<dbReference type="PANTHER" id="PTHR35446">
    <property type="entry name" value="SI:CH211-175M2.5"/>
    <property type="match status" value="1"/>
</dbReference>
<dbReference type="InterPro" id="IPR003779">
    <property type="entry name" value="CMD-like"/>
</dbReference>
<organism evidence="2 3">
    <name type="scientific">Marinithermus hydrothermalis (strain DSM 14884 / JCM 11576 / T1)</name>
    <dbReference type="NCBI Taxonomy" id="869210"/>
    <lineage>
        <taxon>Bacteria</taxon>
        <taxon>Thermotogati</taxon>
        <taxon>Deinococcota</taxon>
        <taxon>Deinococci</taxon>
        <taxon>Thermales</taxon>
        <taxon>Thermaceae</taxon>
        <taxon>Marinithermus</taxon>
    </lineage>
</organism>
<dbReference type="Pfam" id="PF02627">
    <property type="entry name" value="CMD"/>
    <property type="match status" value="1"/>
</dbReference>
<dbReference type="OrthoDB" id="9810664at2"/>
<dbReference type="HOGENOM" id="CLU_082760_4_0_0"/>
<gene>
    <name evidence="2" type="ordered locus">Marky_1002</name>
</gene>
<proteinExistence type="predicted"/>
<dbReference type="Gene3D" id="1.20.5.810">
    <property type="entry name" value="AhpD-like"/>
    <property type="match status" value="1"/>
</dbReference>
<dbReference type="RefSeq" id="WP_013703793.1">
    <property type="nucleotide sequence ID" value="NC_015387.1"/>
</dbReference>
<dbReference type="PANTHER" id="PTHR35446:SF2">
    <property type="entry name" value="CARBOXYMUCONOLACTONE DECARBOXYLASE-LIKE DOMAIN-CONTAINING PROTEIN"/>
    <property type="match status" value="1"/>
</dbReference>
<dbReference type="InterPro" id="IPR004675">
    <property type="entry name" value="AhpD_core"/>
</dbReference>
<evidence type="ECO:0000259" key="1">
    <source>
        <dbReference type="Pfam" id="PF02627"/>
    </source>
</evidence>
<feature type="domain" description="Carboxymuconolactone decarboxylase-like" evidence="1">
    <location>
        <begin position="44"/>
        <end position="105"/>
    </location>
</feature>